<evidence type="ECO:0000313" key="2">
    <source>
        <dbReference type="Proteomes" id="UP001064489"/>
    </source>
</evidence>
<dbReference type="AlphaFoldDB" id="A0AAD5IKG1"/>
<reference evidence="1" key="2">
    <citation type="submission" date="2023-02" db="EMBL/GenBank/DDBJ databases">
        <authorList>
            <person name="Swenson N.G."/>
            <person name="Wegrzyn J.L."/>
            <person name="Mcevoy S.L."/>
        </authorList>
    </citation>
    <scope>NUCLEOTIDE SEQUENCE</scope>
    <source>
        <strain evidence="1">91603</strain>
        <tissue evidence="1">Leaf</tissue>
    </source>
</reference>
<dbReference type="PANTHER" id="PTHR45871">
    <property type="entry name" value="N-ACETYLGLUCOSAMINYL-PHOSPHATIDYLINOSITOL BIOSYNTHETIC PROTEIN"/>
    <property type="match status" value="1"/>
</dbReference>
<reference evidence="1" key="1">
    <citation type="journal article" date="2022" name="Plant J.">
        <title>Strategies of tolerance reflected in two North American maple genomes.</title>
        <authorList>
            <person name="McEvoy S.L."/>
            <person name="Sezen U.U."/>
            <person name="Trouern-Trend A."/>
            <person name="McMahon S.M."/>
            <person name="Schaberg P.G."/>
            <person name="Yang J."/>
            <person name="Wegrzyn J.L."/>
            <person name="Swenson N.G."/>
        </authorList>
    </citation>
    <scope>NUCLEOTIDE SEQUENCE</scope>
    <source>
        <strain evidence="1">91603</strain>
    </source>
</reference>
<dbReference type="PANTHER" id="PTHR45871:SF1">
    <property type="entry name" value="PHOSPHATIDYLINOSITOL N-ACETYLGLUCOSAMINYLTRANSFERASE SUBUNIT A"/>
    <property type="match status" value="1"/>
</dbReference>
<organism evidence="1 2">
    <name type="scientific">Acer negundo</name>
    <name type="common">Box elder</name>
    <dbReference type="NCBI Taxonomy" id="4023"/>
    <lineage>
        <taxon>Eukaryota</taxon>
        <taxon>Viridiplantae</taxon>
        <taxon>Streptophyta</taxon>
        <taxon>Embryophyta</taxon>
        <taxon>Tracheophyta</taxon>
        <taxon>Spermatophyta</taxon>
        <taxon>Magnoliopsida</taxon>
        <taxon>eudicotyledons</taxon>
        <taxon>Gunneridae</taxon>
        <taxon>Pentapetalae</taxon>
        <taxon>rosids</taxon>
        <taxon>malvids</taxon>
        <taxon>Sapindales</taxon>
        <taxon>Sapindaceae</taxon>
        <taxon>Hippocastanoideae</taxon>
        <taxon>Acereae</taxon>
        <taxon>Acer</taxon>
    </lineage>
</organism>
<keyword evidence="2" id="KW-1185">Reference proteome</keyword>
<dbReference type="EMBL" id="JAJSOW010000105">
    <property type="protein sequence ID" value="KAI9166092.1"/>
    <property type="molecule type" value="Genomic_DNA"/>
</dbReference>
<name>A0AAD5IKG1_ACENE</name>
<dbReference type="GO" id="GO:0006506">
    <property type="term" value="P:GPI anchor biosynthetic process"/>
    <property type="evidence" value="ECO:0007669"/>
    <property type="project" value="TreeGrafter"/>
</dbReference>
<proteinExistence type="predicted"/>
<comment type="caution">
    <text evidence="1">The sequence shown here is derived from an EMBL/GenBank/DDBJ whole genome shotgun (WGS) entry which is preliminary data.</text>
</comment>
<accession>A0AAD5IKG1</accession>
<sequence>MIVLAEPDPDDMVLAIWKAISILPKIDPQVMHNRMKKLYNWQDVAKRTEIVYDRALKCSNQNLLERLSRYLSCGAWAGKLFALVMIIDYLLCCLLQLWKPAKDIDEVPDIILPKNQDKDIDKVPGIILAKNQDGKVLHDFNADQ</sequence>
<gene>
    <name evidence="1" type="ORF">LWI28_026104</name>
</gene>
<evidence type="ECO:0000313" key="1">
    <source>
        <dbReference type="EMBL" id="KAI9166092.1"/>
    </source>
</evidence>
<dbReference type="GO" id="GO:0017176">
    <property type="term" value="F:phosphatidylinositol N-acetylglucosaminyltransferase activity"/>
    <property type="evidence" value="ECO:0007669"/>
    <property type="project" value="TreeGrafter"/>
</dbReference>
<protein>
    <submittedName>
        <fullName evidence="1">Uncharacterized protein</fullName>
    </submittedName>
</protein>
<dbReference type="Proteomes" id="UP001064489">
    <property type="component" value="Chromosome 10"/>
</dbReference>
<dbReference type="GO" id="GO:0000506">
    <property type="term" value="C:glycosylphosphatidylinositol-N-acetylglucosaminyltransferase (GPI-GnT) complex"/>
    <property type="evidence" value="ECO:0007669"/>
    <property type="project" value="TreeGrafter"/>
</dbReference>